<evidence type="ECO:0000313" key="2">
    <source>
        <dbReference type="EMBL" id="KAF5582968.1"/>
    </source>
</evidence>
<feature type="domain" description="F-box" evidence="1">
    <location>
        <begin position="50"/>
        <end position="106"/>
    </location>
</feature>
<proteinExistence type="predicted"/>
<organism evidence="2 3">
    <name type="scientific">Fusarium pseudoanthophilum</name>
    <dbReference type="NCBI Taxonomy" id="48495"/>
    <lineage>
        <taxon>Eukaryota</taxon>
        <taxon>Fungi</taxon>
        <taxon>Dikarya</taxon>
        <taxon>Ascomycota</taxon>
        <taxon>Pezizomycotina</taxon>
        <taxon>Sordariomycetes</taxon>
        <taxon>Hypocreomycetidae</taxon>
        <taxon>Hypocreales</taxon>
        <taxon>Nectriaceae</taxon>
        <taxon>Fusarium</taxon>
        <taxon>Fusarium fujikuroi species complex</taxon>
    </lineage>
</organism>
<accession>A0A8H5NZU6</accession>
<keyword evidence="3" id="KW-1185">Reference proteome</keyword>
<sequence length="593" mass="66734">MRRADADTNNKESVIELSLWKRPPSSTVGNGLPHQAQLIHDHVPLSSVDTSGLQRLPDEILSMIISWLSKGDSEGGLAFFALRQVSRQFRRLTGGAEFQDHYFSTRHCCRWCSGGFEDLSSPGRDPWQVRHCFEYNVPFPDLKAKVGKLMRKDYACKTCQRVRKIRSKWEDPVTCKFQTPFPRSRSSWSKCDPCGVEHPDECFAKWQRVKPKSVCIGRQGHIRLCAHETLTWDDIKSRIDEGQDGEGRILVGNCDHEDHSEPCSEGKGPQAFATKLPAGMTVILIFWRGHSGGDPSVFHPSGYLYKTKLREAIQNIRSQGGSYMVPQLGVNALAEWDSIAEIDGSESISPDLIKLRGGWASQDPGRPHACSPFRTLKMACGHCEKSKGCIVMTYLRRICFDMPEASGGGLPHDWFHAMDTASYEYSGHCGVPETCRHTSCRYHYGEEMLTSYPVLNKAAPMDTNPQDTELLEQLFLDIPISDVLHPREGGPVFEPWASDYVNAIRESRFGDAIWARYQMLGQTVNGLCRGKTIIERITEDAMGYKKYSSEFYDEAVAFYRANNSSSDGHPEIIEIILRVDTEDLTGKHIPEDG</sequence>
<dbReference type="InterPro" id="IPR036047">
    <property type="entry name" value="F-box-like_dom_sf"/>
</dbReference>
<name>A0A8H5NZU6_9HYPO</name>
<dbReference type="SUPFAM" id="SSF81383">
    <property type="entry name" value="F-box domain"/>
    <property type="match status" value="1"/>
</dbReference>
<protein>
    <recommendedName>
        <fullName evidence="1">F-box domain-containing protein</fullName>
    </recommendedName>
</protein>
<reference evidence="2 3" key="1">
    <citation type="submission" date="2020-05" db="EMBL/GenBank/DDBJ databases">
        <title>Identification and distribution of gene clusters putatively required for synthesis of sphingolipid metabolism inhibitors in phylogenetically diverse species of the filamentous fungus Fusarium.</title>
        <authorList>
            <person name="Kim H.-S."/>
            <person name="Busman M."/>
            <person name="Brown D.W."/>
            <person name="Divon H."/>
            <person name="Uhlig S."/>
            <person name="Proctor R.H."/>
        </authorList>
    </citation>
    <scope>NUCLEOTIDE SEQUENCE [LARGE SCALE GENOMIC DNA]</scope>
    <source>
        <strain evidence="2 3">NRRL 25211</strain>
    </source>
</reference>
<dbReference type="Proteomes" id="UP000544095">
    <property type="component" value="Unassembled WGS sequence"/>
</dbReference>
<dbReference type="InterPro" id="IPR001810">
    <property type="entry name" value="F-box_dom"/>
</dbReference>
<evidence type="ECO:0000313" key="3">
    <source>
        <dbReference type="Proteomes" id="UP000544095"/>
    </source>
</evidence>
<dbReference type="EMBL" id="JAAOAR010000417">
    <property type="protein sequence ID" value="KAF5582968.1"/>
    <property type="molecule type" value="Genomic_DNA"/>
</dbReference>
<dbReference type="PROSITE" id="PS50181">
    <property type="entry name" value="FBOX"/>
    <property type="match status" value="1"/>
</dbReference>
<dbReference type="Pfam" id="PF00646">
    <property type="entry name" value="F-box"/>
    <property type="match status" value="1"/>
</dbReference>
<dbReference type="CDD" id="cd09917">
    <property type="entry name" value="F-box_SF"/>
    <property type="match status" value="1"/>
</dbReference>
<comment type="caution">
    <text evidence="2">The sequence shown here is derived from an EMBL/GenBank/DDBJ whole genome shotgun (WGS) entry which is preliminary data.</text>
</comment>
<dbReference type="AlphaFoldDB" id="A0A8H5NZU6"/>
<gene>
    <name evidence="2" type="ORF">FPANT_8303</name>
</gene>
<evidence type="ECO:0000259" key="1">
    <source>
        <dbReference type="PROSITE" id="PS50181"/>
    </source>
</evidence>